<organism evidence="1 2">
    <name type="scientific">Liparis tanakae</name>
    <name type="common">Tanaka's snailfish</name>
    <dbReference type="NCBI Taxonomy" id="230148"/>
    <lineage>
        <taxon>Eukaryota</taxon>
        <taxon>Metazoa</taxon>
        <taxon>Chordata</taxon>
        <taxon>Craniata</taxon>
        <taxon>Vertebrata</taxon>
        <taxon>Euteleostomi</taxon>
        <taxon>Actinopterygii</taxon>
        <taxon>Neopterygii</taxon>
        <taxon>Teleostei</taxon>
        <taxon>Neoteleostei</taxon>
        <taxon>Acanthomorphata</taxon>
        <taxon>Eupercaria</taxon>
        <taxon>Perciformes</taxon>
        <taxon>Cottioidei</taxon>
        <taxon>Cottales</taxon>
        <taxon>Liparidae</taxon>
        <taxon>Liparis</taxon>
    </lineage>
</organism>
<sequence length="188" mass="20589">MEASVLHPYGTLCSPPVWNPLFSSRMEASVLHPYGTLCSPPVWNPLFSSRMEASVLQPYGGLCSPPVWNPLFSTRMEASVLQPYGGLCSPPVWRPLFSTRMEASLLHLDALPCVNERLFSGVMQQGLLRRTLATDSISVPPSGSSSPVLLTSVLIMSCLSSLIHPLNAASPPHVFLFPSHQRHRCRPV</sequence>
<dbReference type="Proteomes" id="UP000314294">
    <property type="component" value="Unassembled WGS sequence"/>
</dbReference>
<name>A0A4Z2FLM1_9TELE</name>
<evidence type="ECO:0000313" key="2">
    <source>
        <dbReference type="Proteomes" id="UP000314294"/>
    </source>
</evidence>
<dbReference type="EMBL" id="SRLO01001063">
    <property type="protein sequence ID" value="TNN42059.1"/>
    <property type="molecule type" value="Genomic_DNA"/>
</dbReference>
<keyword evidence="2" id="KW-1185">Reference proteome</keyword>
<reference evidence="1 2" key="1">
    <citation type="submission" date="2019-03" db="EMBL/GenBank/DDBJ databases">
        <title>First draft genome of Liparis tanakae, snailfish: a comprehensive survey of snailfish specific genes.</title>
        <authorList>
            <person name="Kim W."/>
            <person name="Song I."/>
            <person name="Jeong J.-H."/>
            <person name="Kim D."/>
            <person name="Kim S."/>
            <person name="Ryu S."/>
            <person name="Song J.Y."/>
            <person name="Lee S.K."/>
        </authorList>
    </citation>
    <scope>NUCLEOTIDE SEQUENCE [LARGE SCALE GENOMIC DNA]</scope>
    <source>
        <tissue evidence="1">Muscle</tissue>
    </source>
</reference>
<gene>
    <name evidence="1" type="ORF">EYF80_047766</name>
</gene>
<dbReference type="AlphaFoldDB" id="A0A4Z2FLM1"/>
<accession>A0A4Z2FLM1</accession>
<protein>
    <submittedName>
        <fullName evidence="1">Uncharacterized protein</fullName>
    </submittedName>
</protein>
<comment type="caution">
    <text evidence="1">The sequence shown here is derived from an EMBL/GenBank/DDBJ whole genome shotgun (WGS) entry which is preliminary data.</text>
</comment>
<evidence type="ECO:0000313" key="1">
    <source>
        <dbReference type="EMBL" id="TNN42059.1"/>
    </source>
</evidence>
<proteinExistence type="predicted"/>